<dbReference type="InterPro" id="IPR036020">
    <property type="entry name" value="WW_dom_sf"/>
</dbReference>
<dbReference type="Pfam" id="PF06220">
    <property type="entry name" value="zf-U1"/>
    <property type="match status" value="1"/>
</dbReference>
<dbReference type="OrthoDB" id="191651at2759"/>
<evidence type="ECO:0000256" key="2">
    <source>
        <dbReference type="ARBA" id="ARBA00022723"/>
    </source>
</evidence>
<dbReference type="InterPro" id="IPR013085">
    <property type="entry name" value="U1-CZ_Znf_C2H2"/>
</dbReference>
<dbReference type="SUPFAM" id="SSF57667">
    <property type="entry name" value="beta-beta-alpha zinc fingers"/>
    <property type="match status" value="1"/>
</dbReference>
<organism evidence="7">
    <name type="scientific">Cyprideis torosa</name>
    <dbReference type="NCBI Taxonomy" id="163714"/>
    <lineage>
        <taxon>Eukaryota</taxon>
        <taxon>Metazoa</taxon>
        <taxon>Ecdysozoa</taxon>
        <taxon>Arthropoda</taxon>
        <taxon>Crustacea</taxon>
        <taxon>Oligostraca</taxon>
        <taxon>Ostracoda</taxon>
        <taxon>Podocopa</taxon>
        <taxon>Podocopida</taxon>
        <taxon>Cytherocopina</taxon>
        <taxon>Cytheroidea</taxon>
        <taxon>Cytherideidae</taxon>
        <taxon>Cyprideis</taxon>
    </lineage>
</organism>
<dbReference type="Gene3D" id="3.30.160.60">
    <property type="entry name" value="Classic Zinc Finger"/>
    <property type="match status" value="1"/>
</dbReference>
<name>A0A7R8ZI46_9CRUS</name>
<keyword evidence="4" id="KW-0862">Zinc</keyword>
<evidence type="ECO:0000256" key="4">
    <source>
        <dbReference type="ARBA" id="ARBA00022833"/>
    </source>
</evidence>
<feature type="region of interest" description="Disordered" evidence="6">
    <location>
        <begin position="141"/>
        <end position="202"/>
    </location>
</feature>
<dbReference type="EMBL" id="OB660409">
    <property type="protein sequence ID" value="CAD7224620.1"/>
    <property type="molecule type" value="Genomic_DNA"/>
</dbReference>
<evidence type="ECO:0000256" key="6">
    <source>
        <dbReference type="SAM" id="MobiDB-lite"/>
    </source>
</evidence>
<dbReference type="GO" id="GO:0000398">
    <property type="term" value="P:mRNA splicing, via spliceosome"/>
    <property type="evidence" value="ECO:0007669"/>
    <property type="project" value="InterPro"/>
</dbReference>
<sequence length="218" mass="24655">MSEYWVSQQRRFCEFCNCWMADNKISIQLHEGGKRHKDAVEKKLRDMRKKNRKEDKEKASFEAHMARIEEEALAKAERDVASNPSLASAYGAGPPPPREKPSAPQPPPDEGGEDQKAPAASVVVEERRGWFEVKHEEGGQIYYWNTDTGETRWDPPESYVSLREQEGLPPSEEKSEEEERGTKRPASPSTSRAPPAPSFSFKVSGGLLVPVAWYRVLL</sequence>
<dbReference type="SMART" id="SM00456">
    <property type="entry name" value="WW"/>
    <property type="match status" value="1"/>
</dbReference>
<dbReference type="SMART" id="SM00451">
    <property type="entry name" value="ZnF_U1"/>
    <property type="match status" value="1"/>
</dbReference>
<evidence type="ECO:0000313" key="7">
    <source>
        <dbReference type="EMBL" id="CAD7224620.1"/>
    </source>
</evidence>
<dbReference type="PROSITE" id="PS50171">
    <property type="entry name" value="ZF_MATRIN"/>
    <property type="match status" value="1"/>
</dbReference>
<dbReference type="GO" id="GO:0008270">
    <property type="term" value="F:zinc ion binding"/>
    <property type="evidence" value="ECO:0007669"/>
    <property type="project" value="UniProtKB-KW"/>
</dbReference>
<dbReference type="SUPFAM" id="SSF51045">
    <property type="entry name" value="WW domain"/>
    <property type="match status" value="1"/>
</dbReference>
<dbReference type="GO" id="GO:0071011">
    <property type="term" value="C:precatalytic spliceosome"/>
    <property type="evidence" value="ECO:0007669"/>
    <property type="project" value="TreeGrafter"/>
</dbReference>
<evidence type="ECO:0000256" key="5">
    <source>
        <dbReference type="ARBA" id="ARBA00023242"/>
    </source>
</evidence>
<dbReference type="Gene3D" id="2.20.70.10">
    <property type="match status" value="1"/>
</dbReference>
<reference evidence="7" key="1">
    <citation type="submission" date="2020-11" db="EMBL/GenBank/DDBJ databases">
        <authorList>
            <person name="Tran Van P."/>
        </authorList>
    </citation>
    <scope>NUCLEOTIDE SEQUENCE</scope>
</reference>
<proteinExistence type="predicted"/>
<dbReference type="PROSITE" id="PS50020">
    <property type="entry name" value="WW_DOMAIN_2"/>
    <property type="match status" value="1"/>
</dbReference>
<keyword evidence="2" id="KW-0479">Metal-binding</keyword>
<accession>A0A7R8ZI46</accession>
<dbReference type="PROSITE" id="PS01159">
    <property type="entry name" value="WW_DOMAIN_1"/>
    <property type="match status" value="1"/>
</dbReference>
<keyword evidence="3" id="KW-0863">Zinc-finger</keyword>
<dbReference type="InterPro" id="IPR000690">
    <property type="entry name" value="Matrin/U1-C_Znf_C2H2"/>
</dbReference>
<dbReference type="Pfam" id="PF00397">
    <property type="entry name" value="WW"/>
    <property type="match status" value="1"/>
</dbReference>
<dbReference type="PANTHER" id="PTHR13173">
    <property type="entry name" value="WW DOMAIN BINDING PROTEIN 4"/>
    <property type="match status" value="1"/>
</dbReference>
<evidence type="ECO:0000256" key="1">
    <source>
        <dbReference type="ARBA" id="ARBA00004123"/>
    </source>
</evidence>
<gene>
    <name evidence="7" type="ORF">CTOB1V02_LOCUS2577</name>
</gene>
<dbReference type="InterPro" id="IPR003604">
    <property type="entry name" value="Matrin/U1-like-C_Znf_C2H2"/>
</dbReference>
<dbReference type="InterPro" id="IPR040023">
    <property type="entry name" value="WBP4"/>
</dbReference>
<feature type="compositionally biased region" description="Basic and acidic residues" evidence="6">
    <location>
        <begin position="70"/>
        <end position="80"/>
    </location>
</feature>
<feature type="compositionally biased region" description="Low complexity" evidence="6">
    <location>
        <begin position="184"/>
        <end position="201"/>
    </location>
</feature>
<dbReference type="PANTHER" id="PTHR13173:SF10">
    <property type="entry name" value="WW DOMAIN-BINDING PROTEIN 4"/>
    <property type="match status" value="1"/>
</dbReference>
<keyword evidence="5" id="KW-0539">Nucleus</keyword>
<protein>
    <submittedName>
        <fullName evidence="7">Uncharacterized protein</fullName>
    </submittedName>
</protein>
<dbReference type="InterPro" id="IPR001202">
    <property type="entry name" value="WW_dom"/>
</dbReference>
<evidence type="ECO:0000256" key="3">
    <source>
        <dbReference type="ARBA" id="ARBA00022771"/>
    </source>
</evidence>
<dbReference type="InterPro" id="IPR036236">
    <property type="entry name" value="Znf_C2H2_sf"/>
</dbReference>
<comment type="subcellular location">
    <subcellularLocation>
        <location evidence="1">Nucleus</location>
    </subcellularLocation>
</comment>
<dbReference type="GO" id="GO:0003723">
    <property type="term" value="F:RNA binding"/>
    <property type="evidence" value="ECO:0007669"/>
    <property type="project" value="TreeGrafter"/>
</dbReference>
<feature type="region of interest" description="Disordered" evidence="6">
    <location>
        <begin position="70"/>
        <end position="124"/>
    </location>
</feature>
<dbReference type="AlphaFoldDB" id="A0A7R8ZI46"/>
<dbReference type="CDD" id="cd00201">
    <property type="entry name" value="WW"/>
    <property type="match status" value="1"/>
</dbReference>